<reference evidence="2 3" key="1">
    <citation type="submission" date="2014-04" db="EMBL/GenBank/DDBJ databases">
        <authorList>
            <consortium name="DOE Joint Genome Institute"/>
            <person name="Kuo A."/>
            <person name="Kohler A."/>
            <person name="Nagy L.G."/>
            <person name="Floudas D."/>
            <person name="Copeland A."/>
            <person name="Barry K.W."/>
            <person name="Cichocki N."/>
            <person name="Veneault-Fourrey C."/>
            <person name="LaButti K."/>
            <person name="Lindquist E.A."/>
            <person name="Lipzen A."/>
            <person name="Lundell T."/>
            <person name="Morin E."/>
            <person name="Murat C."/>
            <person name="Sun H."/>
            <person name="Tunlid A."/>
            <person name="Henrissat B."/>
            <person name="Grigoriev I.V."/>
            <person name="Hibbett D.S."/>
            <person name="Martin F."/>
            <person name="Nordberg H.P."/>
            <person name="Cantor M.N."/>
            <person name="Hua S.X."/>
        </authorList>
    </citation>
    <scope>NUCLEOTIDE SEQUENCE [LARGE SCALE GENOMIC DNA]</scope>
    <source>
        <strain evidence="2 3">Foug A</strain>
    </source>
</reference>
<evidence type="ECO:0000313" key="3">
    <source>
        <dbReference type="Proteomes" id="UP000053989"/>
    </source>
</evidence>
<dbReference type="InParanoid" id="A0A0C2ZVX0"/>
<protein>
    <submittedName>
        <fullName evidence="2">Uncharacterized protein</fullName>
    </submittedName>
</protein>
<gene>
    <name evidence="2" type="ORF">SCLCIDRAFT_132122</name>
</gene>
<name>A0A0C2ZVX0_9AGAM</name>
<dbReference type="EMBL" id="KN822113">
    <property type="protein sequence ID" value="KIM56622.1"/>
    <property type="molecule type" value="Genomic_DNA"/>
</dbReference>
<sequence>MAPSGCQSRAGTTVPQKDNPAPARPSTRSVQTPLPDIVGAQDQEVRDAEMGRKFFNKAGYTENEGPMTLHHLSSTLFYVSQVPSINPFARSAIRAAAFLTREASLTGQAEELIARIIPPIERSVLSAIAPQMAKILSASDNMEQLNAKFQDSLARFEQSTSDHMSINANASPPPPLPSSPYRSALLSQSPAMPTTNVTRMNDQARANAARKERQLLVDIDLNHPVSNSITSREELISFFQKVIAEIKEADAPDITIKSLSILRNGGILMEFPSKQAVQWIKQGDRLQCLATTSGGNLAFKNRSYNIVVPFVPTTTTIEMPETLRAIEEENELPSGVISMARWIKPPQRREAEQRVAHALFRMTTPEAANQLISEGMYVNLEHLHPVKDKKEPLCCLKCQ</sequence>
<keyword evidence="3" id="KW-1185">Reference proteome</keyword>
<feature type="region of interest" description="Disordered" evidence="1">
    <location>
        <begin position="160"/>
        <end position="185"/>
    </location>
</feature>
<dbReference type="OrthoDB" id="2692743at2759"/>
<evidence type="ECO:0000256" key="1">
    <source>
        <dbReference type="SAM" id="MobiDB-lite"/>
    </source>
</evidence>
<dbReference type="Proteomes" id="UP000053989">
    <property type="component" value="Unassembled WGS sequence"/>
</dbReference>
<accession>A0A0C2ZVX0</accession>
<organism evidence="2 3">
    <name type="scientific">Scleroderma citrinum Foug A</name>
    <dbReference type="NCBI Taxonomy" id="1036808"/>
    <lineage>
        <taxon>Eukaryota</taxon>
        <taxon>Fungi</taxon>
        <taxon>Dikarya</taxon>
        <taxon>Basidiomycota</taxon>
        <taxon>Agaricomycotina</taxon>
        <taxon>Agaricomycetes</taxon>
        <taxon>Agaricomycetidae</taxon>
        <taxon>Boletales</taxon>
        <taxon>Sclerodermatineae</taxon>
        <taxon>Sclerodermataceae</taxon>
        <taxon>Scleroderma</taxon>
    </lineage>
</organism>
<feature type="compositionally biased region" description="Polar residues" evidence="1">
    <location>
        <begin position="1"/>
        <end position="16"/>
    </location>
</feature>
<evidence type="ECO:0000313" key="2">
    <source>
        <dbReference type="EMBL" id="KIM56622.1"/>
    </source>
</evidence>
<proteinExistence type="predicted"/>
<dbReference type="STRING" id="1036808.A0A0C2ZVX0"/>
<feature type="region of interest" description="Disordered" evidence="1">
    <location>
        <begin position="1"/>
        <end position="36"/>
    </location>
</feature>
<dbReference type="HOGENOM" id="CLU_031133_1_0_1"/>
<reference evidence="3" key="2">
    <citation type="submission" date="2015-01" db="EMBL/GenBank/DDBJ databases">
        <title>Evolutionary Origins and Diversification of the Mycorrhizal Mutualists.</title>
        <authorList>
            <consortium name="DOE Joint Genome Institute"/>
            <consortium name="Mycorrhizal Genomics Consortium"/>
            <person name="Kohler A."/>
            <person name="Kuo A."/>
            <person name="Nagy L.G."/>
            <person name="Floudas D."/>
            <person name="Copeland A."/>
            <person name="Barry K.W."/>
            <person name="Cichocki N."/>
            <person name="Veneault-Fourrey C."/>
            <person name="LaButti K."/>
            <person name="Lindquist E.A."/>
            <person name="Lipzen A."/>
            <person name="Lundell T."/>
            <person name="Morin E."/>
            <person name="Murat C."/>
            <person name="Riley R."/>
            <person name="Ohm R."/>
            <person name="Sun H."/>
            <person name="Tunlid A."/>
            <person name="Henrissat B."/>
            <person name="Grigoriev I.V."/>
            <person name="Hibbett D.S."/>
            <person name="Martin F."/>
        </authorList>
    </citation>
    <scope>NUCLEOTIDE SEQUENCE [LARGE SCALE GENOMIC DNA]</scope>
    <source>
        <strain evidence="3">Foug A</strain>
    </source>
</reference>
<dbReference type="AlphaFoldDB" id="A0A0C2ZVX0"/>